<dbReference type="RefSeq" id="WP_218260747.1">
    <property type="nucleotide sequence ID" value="NZ_CP077715.1"/>
</dbReference>
<dbReference type="GeneID" id="65560700"/>
<evidence type="ECO:0000313" key="2">
    <source>
        <dbReference type="EMBL" id="QXJ32635.1"/>
    </source>
</evidence>
<dbReference type="AlphaFoldDB" id="A0A8F5BWF1"/>
<dbReference type="EMBL" id="CP077715">
    <property type="protein sequence ID" value="QXJ32635.1"/>
    <property type="molecule type" value="Genomic_DNA"/>
</dbReference>
<proteinExistence type="predicted"/>
<evidence type="ECO:0000313" key="3">
    <source>
        <dbReference type="Proteomes" id="UP000693941"/>
    </source>
</evidence>
<evidence type="ECO:0000256" key="1">
    <source>
        <dbReference type="SAM" id="Phobius"/>
    </source>
</evidence>
<keyword evidence="1" id="KW-0812">Transmembrane</keyword>
<keyword evidence="1" id="KW-0472">Membrane</keyword>
<protein>
    <submittedName>
        <fullName evidence="2">Uncharacterized protein</fullName>
    </submittedName>
</protein>
<keyword evidence="1" id="KW-1133">Transmembrane helix</keyword>
<feature type="transmembrane region" description="Helical" evidence="1">
    <location>
        <begin position="664"/>
        <end position="685"/>
    </location>
</feature>
<reference evidence="2" key="1">
    <citation type="journal article" date="2021" name="Environ. Microbiol.">
        <title>New insights into the diversity and evolution of the archaeal mobilome from three complete genomes of Saccharolobus shibatae.</title>
        <authorList>
            <person name="Medvedeva S."/>
            <person name="Brandt D."/>
            <person name="Cvirkaite-Krupovic V."/>
            <person name="Liu Y."/>
            <person name="Severinov K."/>
            <person name="Ishino S."/>
            <person name="Ishino Y."/>
            <person name="Prangishvili D."/>
            <person name="Kalinowski J."/>
            <person name="Krupovic M."/>
        </authorList>
    </citation>
    <scope>NUCLEOTIDE SEQUENCE</scope>
    <source>
        <strain evidence="2">BEU9</strain>
    </source>
</reference>
<sequence>MSKVINLIILILTLTSLIPVNYLLAYDISSDPQLLFWLVPWGPSNGTYENLLPYLQNLIVGIVFPFNTYNLGNENVSLQQALSYGNNKYWISEQLSKLDILYNSSNLLFINFFLTTDNWRGYLTNVTHVQILLLNYTLHKIANVTNGGEKLVVGVSEMNDLNNYSYYEVYSLIKQILPNAKLFYYTDLGQSVSSVESIFKYLQSSGITLNYIGYDVYPYPSYSYVNGVIYIPDNYVNQILDLQNFVNQQGVSFFIGEIGLRDGDIKGYINPASTTYIDFNSTVGYQDTIDYYEDIISQLSSMAISLIGIWNYDGWNGDPFGLWDNPYFNQLLKFIGIHPIKIAKVDVISTFPYYCINGTIYNVNRTYIVILPANITFVNEKYINSTSRLILTNVIVNGNNTSRSFVVNQQGEYSIIANYVIQYYVTVNVNVSAYVNGIKEELNSGWYNRGAIVQVFPQIIPISQYEIYNITRTFNFTVDYPMSIKIPYILEYYVNVNFTGPSILAVINGTNRTLVNGYYPAGTIIEIPKYESLNPYTRLEIISLPQKFIVNAPLQVNIKAISQFLVLINLPNGSISGWYNNGSVIVIPKVIEINGTTYILNGSNKIEITRPLFITPKYIKLVNSTETNTEVTTTNIETTSQTSNMLNSSTTITQSLISHNTLNITALILIIILSIIATVVVIVIAKKQ</sequence>
<organism evidence="2 3">
    <name type="scientific">Saccharolobus shibatae</name>
    <dbReference type="NCBI Taxonomy" id="2286"/>
    <lineage>
        <taxon>Archaea</taxon>
        <taxon>Thermoproteota</taxon>
        <taxon>Thermoprotei</taxon>
        <taxon>Sulfolobales</taxon>
        <taxon>Sulfolobaceae</taxon>
        <taxon>Saccharolobus</taxon>
    </lineage>
</organism>
<name>A0A8F5BWF1_9CREN</name>
<gene>
    <name evidence="2" type="ORF">J5U21_02286</name>
</gene>
<dbReference type="Proteomes" id="UP000693941">
    <property type="component" value="Chromosome"/>
</dbReference>
<accession>A0A8F5BWF1</accession>